<keyword evidence="1" id="KW-0418">Kinase</keyword>
<keyword evidence="4" id="KW-1185">Reference proteome</keyword>
<accession>A0A365H645</accession>
<dbReference type="GO" id="GO:0004674">
    <property type="term" value="F:protein serine/threonine kinase activity"/>
    <property type="evidence" value="ECO:0007669"/>
    <property type="project" value="UniProtKB-KW"/>
</dbReference>
<evidence type="ECO:0000313" key="3">
    <source>
        <dbReference type="EMBL" id="RAY14472.1"/>
    </source>
</evidence>
<dbReference type="EMBL" id="QLYX01000006">
    <property type="protein sequence ID" value="RAY14472.1"/>
    <property type="molecule type" value="Genomic_DNA"/>
</dbReference>
<name>A0A365H645_9ACTN</name>
<proteinExistence type="predicted"/>
<dbReference type="InterPro" id="IPR003594">
    <property type="entry name" value="HATPase_dom"/>
</dbReference>
<comment type="caution">
    <text evidence="3">The sequence shown here is derived from an EMBL/GenBank/DDBJ whole genome shotgun (WGS) entry which is preliminary data.</text>
</comment>
<dbReference type="PANTHER" id="PTHR35526:SF3">
    <property type="entry name" value="ANTI-SIGMA-F FACTOR RSBW"/>
    <property type="match status" value="1"/>
</dbReference>
<sequence>MNADSEGKFPNFRTAFMNDLASPSHPRDLRLTLLAEPSSVVLAREMVRYALTGWRYERDLVHDSMLVMSEIVTNAVVAARGRRIRLRCAVRDRAPLLECWDPSPALPVRRDAPGTAESGRGLAIVAACAKEWGTRPAATGRGKVVWAMMPG</sequence>
<gene>
    <name evidence="3" type="ORF">DPM19_16095</name>
</gene>
<dbReference type="CDD" id="cd16936">
    <property type="entry name" value="HATPase_RsbW-like"/>
    <property type="match status" value="1"/>
</dbReference>
<dbReference type="PANTHER" id="PTHR35526">
    <property type="entry name" value="ANTI-SIGMA-F FACTOR RSBW-RELATED"/>
    <property type="match status" value="1"/>
</dbReference>
<evidence type="ECO:0000259" key="2">
    <source>
        <dbReference type="Pfam" id="PF13581"/>
    </source>
</evidence>
<reference evidence="3 4" key="1">
    <citation type="submission" date="2018-06" db="EMBL/GenBank/DDBJ databases">
        <title>Actinomadura craniellae sp. nov. isolated from marine sponge Craniella sp.</title>
        <authorList>
            <person name="Li L."/>
            <person name="Xu Q.H."/>
            <person name="Lin H.W."/>
            <person name="Lu Y.H."/>
        </authorList>
    </citation>
    <scope>NUCLEOTIDE SEQUENCE [LARGE SCALE GENOMIC DNA]</scope>
    <source>
        <strain evidence="3 4">LHW63021</strain>
    </source>
</reference>
<keyword evidence="3" id="KW-0547">Nucleotide-binding</keyword>
<dbReference type="AlphaFoldDB" id="A0A365H645"/>
<keyword evidence="3" id="KW-0067">ATP-binding</keyword>
<organism evidence="3 4">
    <name type="scientific">Actinomadura craniellae</name>
    <dbReference type="NCBI Taxonomy" id="2231787"/>
    <lineage>
        <taxon>Bacteria</taxon>
        <taxon>Bacillati</taxon>
        <taxon>Actinomycetota</taxon>
        <taxon>Actinomycetes</taxon>
        <taxon>Streptosporangiales</taxon>
        <taxon>Thermomonosporaceae</taxon>
        <taxon>Actinomadura</taxon>
    </lineage>
</organism>
<keyword evidence="1" id="KW-0808">Transferase</keyword>
<dbReference type="GO" id="GO:0005524">
    <property type="term" value="F:ATP binding"/>
    <property type="evidence" value="ECO:0007669"/>
    <property type="project" value="UniProtKB-KW"/>
</dbReference>
<dbReference type="Pfam" id="PF13581">
    <property type="entry name" value="HATPase_c_2"/>
    <property type="match status" value="1"/>
</dbReference>
<dbReference type="InterPro" id="IPR050267">
    <property type="entry name" value="Anti-sigma-factor_SerPK"/>
</dbReference>
<dbReference type="SUPFAM" id="SSF55874">
    <property type="entry name" value="ATPase domain of HSP90 chaperone/DNA topoisomerase II/histidine kinase"/>
    <property type="match status" value="1"/>
</dbReference>
<dbReference type="Proteomes" id="UP000251891">
    <property type="component" value="Unassembled WGS sequence"/>
</dbReference>
<protein>
    <submittedName>
        <fullName evidence="3">ATP-binding protein</fullName>
    </submittedName>
</protein>
<dbReference type="InterPro" id="IPR036890">
    <property type="entry name" value="HATPase_C_sf"/>
</dbReference>
<evidence type="ECO:0000256" key="1">
    <source>
        <dbReference type="ARBA" id="ARBA00022527"/>
    </source>
</evidence>
<keyword evidence="1" id="KW-0723">Serine/threonine-protein kinase</keyword>
<evidence type="ECO:0000313" key="4">
    <source>
        <dbReference type="Proteomes" id="UP000251891"/>
    </source>
</evidence>
<feature type="domain" description="Histidine kinase/HSP90-like ATPase" evidence="2">
    <location>
        <begin position="35"/>
        <end position="146"/>
    </location>
</feature>
<dbReference type="Gene3D" id="3.30.565.10">
    <property type="entry name" value="Histidine kinase-like ATPase, C-terminal domain"/>
    <property type="match status" value="1"/>
</dbReference>